<name>A0A7W7PQ45_9ACTN</name>
<evidence type="ECO:0000313" key="1">
    <source>
        <dbReference type="EMBL" id="MBB4899196.1"/>
    </source>
</evidence>
<gene>
    <name evidence="1" type="ORF">FHS37_003256</name>
</gene>
<keyword evidence="2" id="KW-1185">Reference proteome</keyword>
<dbReference type="RefSeq" id="WP_184821687.1">
    <property type="nucleotide sequence ID" value="NZ_BMTI01000006.1"/>
</dbReference>
<organism evidence="1 2">
    <name type="scientific">Streptomyces griseomycini</name>
    <dbReference type="NCBI Taxonomy" id="66895"/>
    <lineage>
        <taxon>Bacteria</taxon>
        <taxon>Bacillati</taxon>
        <taxon>Actinomycetota</taxon>
        <taxon>Actinomycetes</taxon>
        <taxon>Kitasatosporales</taxon>
        <taxon>Streptomycetaceae</taxon>
        <taxon>Streptomyces</taxon>
    </lineage>
</organism>
<sequence>MLLERTATRSVLAGLGGGTLDSLSVWADARLNVYEGRLETDRTRHRAQAEKIAGNREAMKHLVEALEPLLADFERAHPGSRLSNRA</sequence>
<proteinExistence type="predicted"/>
<dbReference type="AlphaFoldDB" id="A0A7W7PQ45"/>
<accession>A0A7W7PQ45</accession>
<dbReference type="Proteomes" id="UP000579523">
    <property type="component" value="Unassembled WGS sequence"/>
</dbReference>
<reference evidence="1 2" key="1">
    <citation type="submission" date="2020-08" db="EMBL/GenBank/DDBJ databases">
        <title>Genomic Encyclopedia of Type Strains, Phase III (KMG-III): the genomes of soil and plant-associated and newly described type strains.</title>
        <authorList>
            <person name="Whitman W."/>
        </authorList>
    </citation>
    <scope>NUCLEOTIDE SEQUENCE [LARGE SCALE GENOMIC DNA]</scope>
    <source>
        <strain evidence="1 2">CECT 3273</strain>
    </source>
</reference>
<protein>
    <submittedName>
        <fullName evidence="1">Uncharacterized protein</fullName>
    </submittedName>
</protein>
<dbReference type="EMBL" id="JACHJI010000005">
    <property type="protein sequence ID" value="MBB4899196.1"/>
    <property type="molecule type" value="Genomic_DNA"/>
</dbReference>
<evidence type="ECO:0000313" key="2">
    <source>
        <dbReference type="Proteomes" id="UP000579523"/>
    </source>
</evidence>
<comment type="caution">
    <text evidence="1">The sequence shown here is derived from an EMBL/GenBank/DDBJ whole genome shotgun (WGS) entry which is preliminary data.</text>
</comment>